<dbReference type="GO" id="GO:0005506">
    <property type="term" value="F:iron ion binding"/>
    <property type="evidence" value="ECO:0007669"/>
    <property type="project" value="InterPro"/>
</dbReference>
<dbReference type="PRINTS" id="PR00463">
    <property type="entry name" value="EP450I"/>
</dbReference>
<dbReference type="GO" id="GO:0020037">
    <property type="term" value="F:heme binding"/>
    <property type="evidence" value="ECO:0007669"/>
    <property type="project" value="InterPro"/>
</dbReference>
<keyword evidence="7 15" id="KW-0479">Metal-binding</keyword>
<evidence type="ECO:0000256" key="14">
    <source>
        <dbReference type="ARBA" id="ARBA00047827"/>
    </source>
</evidence>
<evidence type="ECO:0000256" key="15">
    <source>
        <dbReference type="PIRSR" id="PIRSR602401-1"/>
    </source>
</evidence>
<dbReference type="InterPro" id="IPR050476">
    <property type="entry name" value="Insect_CytP450_Detox"/>
</dbReference>
<evidence type="ECO:0000313" key="18">
    <source>
        <dbReference type="Proteomes" id="UP001314205"/>
    </source>
</evidence>
<comment type="subcellular location">
    <subcellularLocation>
        <location evidence="3">Endoplasmic reticulum membrane</location>
        <topology evidence="3">Peripheral membrane protein</topology>
    </subcellularLocation>
    <subcellularLocation>
        <location evidence="2">Microsome membrane</location>
        <topology evidence="2">Peripheral membrane protein</topology>
    </subcellularLocation>
</comment>
<dbReference type="InterPro" id="IPR001128">
    <property type="entry name" value="Cyt_P450"/>
</dbReference>
<keyword evidence="18" id="KW-1185">Reference proteome</keyword>
<name>A0AAV1L6G3_9NEOP</name>
<dbReference type="PANTHER" id="PTHR24292">
    <property type="entry name" value="CYTOCHROME P450"/>
    <property type="match status" value="1"/>
</dbReference>
<proteinExistence type="inferred from homology"/>
<organism evidence="17 18">
    <name type="scientific">Parnassius mnemosyne</name>
    <name type="common">clouded apollo</name>
    <dbReference type="NCBI Taxonomy" id="213953"/>
    <lineage>
        <taxon>Eukaryota</taxon>
        <taxon>Metazoa</taxon>
        <taxon>Ecdysozoa</taxon>
        <taxon>Arthropoda</taxon>
        <taxon>Hexapoda</taxon>
        <taxon>Insecta</taxon>
        <taxon>Pterygota</taxon>
        <taxon>Neoptera</taxon>
        <taxon>Endopterygota</taxon>
        <taxon>Lepidoptera</taxon>
        <taxon>Glossata</taxon>
        <taxon>Ditrysia</taxon>
        <taxon>Papilionoidea</taxon>
        <taxon>Papilionidae</taxon>
        <taxon>Parnassiinae</taxon>
        <taxon>Parnassini</taxon>
        <taxon>Parnassius</taxon>
        <taxon>Driopa</taxon>
    </lineage>
</organism>
<feature type="binding site" description="axial binding residue" evidence="15">
    <location>
        <position position="458"/>
    </location>
    <ligand>
        <name>heme</name>
        <dbReference type="ChEBI" id="CHEBI:30413"/>
    </ligand>
    <ligandPart>
        <name>Fe</name>
        <dbReference type="ChEBI" id="CHEBI:18248"/>
    </ligandPart>
</feature>
<dbReference type="Gene3D" id="1.10.630.10">
    <property type="entry name" value="Cytochrome P450"/>
    <property type="match status" value="1"/>
</dbReference>
<dbReference type="Proteomes" id="UP001314205">
    <property type="component" value="Unassembled WGS sequence"/>
</dbReference>
<evidence type="ECO:0000256" key="11">
    <source>
        <dbReference type="ARBA" id="ARBA00023004"/>
    </source>
</evidence>
<evidence type="ECO:0000256" key="8">
    <source>
        <dbReference type="ARBA" id="ARBA00022824"/>
    </source>
</evidence>
<dbReference type="PROSITE" id="PS00086">
    <property type="entry name" value="CYTOCHROME_P450"/>
    <property type="match status" value="1"/>
</dbReference>
<keyword evidence="10 16" id="KW-0560">Oxidoreductase</keyword>
<evidence type="ECO:0000256" key="4">
    <source>
        <dbReference type="ARBA" id="ARBA00010617"/>
    </source>
</evidence>
<sequence>MVLQLFLLCLSITMSLLYYLSTKKFNYWKVRNVPYLKPLPFFGNYRDFILLKEWGPLITHRICKEFPKEPLIGAFYGTEPSLIVQDPEIIKLVTTKDFYYFNSREVADYTEKEVITQNLFFTYGDKWKVIRQNLTPLFTSAKMKNMFYLIEKCARTFEMMLDEESTTSPVMDVRSIMARYTMDCIGSCAFGVETNTMKRHDTPNPYRIMGDKIFENSAARGIKLYSRAMWPAVFYSLGYQLFPNEITSFFKKLLIGVFESRQYKPSNRNDFVDLVLNLKQNQFVTGDSITNLKTGEGKKVHLEVNDDMLSAQCVLFFAAGYETSATTLSFTLYELAKNQEAQLKAIAEVDEYLHRHGGKIEYDCVNELPYVEACTDEALRLYPVLSTITRELVKDYTLPTGLRLDKGMRIHIPVYRLHHNPEYFPNPEKFLPERFLANEREKIKPFTYMPFGIGQRICIGMRFAKMQMLAGLVALFRNYRVETASDTPDEIKFDPTGIVTQPRTKINLKFVRRHDIEKQKLVY</sequence>
<gene>
    <name evidence="17" type="ORF">PARMNEM_LOCUS10908</name>
</gene>
<dbReference type="EC" id="1.14.14.1" evidence="5"/>
<keyword evidence="11 15" id="KW-0408">Iron</keyword>
<dbReference type="CDD" id="cd11056">
    <property type="entry name" value="CYP6-like"/>
    <property type="match status" value="1"/>
</dbReference>
<dbReference type="EMBL" id="CAVLGL010000085">
    <property type="protein sequence ID" value="CAK1590568.1"/>
    <property type="molecule type" value="Genomic_DNA"/>
</dbReference>
<keyword evidence="9" id="KW-0492">Microsome</keyword>
<evidence type="ECO:0000256" key="2">
    <source>
        <dbReference type="ARBA" id="ARBA00004174"/>
    </source>
</evidence>
<evidence type="ECO:0000256" key="5">
    <source>
        <dbReference type="ARBA" id="ARBA00012109"/>
    </source>
</evidence>
<reference evidence="17 18" key="1">
    <citation type="submission" date="2023-11" db="EMBL/GenBank/DDBJ databases">
        <authorList>
            <person name="Hedman E."/>
            <person name="Englund M."/>
            <person name="Stromberg M."/>
            <person name="Nyberg Akerstrom W."/>
            <person name="Nylinder S."/>
            <person name="Jareborg N."/>
            <person name="Kallberg Y."/>
            <person name="Kronander E."/>
        </authorList>
    </citation>
    <scope>NUCLEOTIDE SEQUENCE [LARGE SCALE GENOMIC DNA]</scope>
</reference>
<evidence type="ECO:0000313" key="17">
    <source>
        <dbReference type="EMBL" id="CAK1590568.1"/>
    </source>
</evidence>
<keyword evidence="6 15" id="KW-0349">Heme</keyword>
<dbReference type="PRINTS" id="PR00385">
    <property type="entry name" value="P450"/>
</dbReference>
<dbReference type="PANTHER" id="PTHR24292:SF45">
    <property type="entry name" value="CYTOCHROME P450 6G1-RELATED"/>
    <property type="match status" value="1"/>
</dbReference>
<evidence type="ECO:0000256" key="1">
    <source>
        <dbReference type="ARBA" id="ARBA00001971"/>
    </source>
</evidence>
<keyword evidence="8" id="KW-0256">Endoplasmic reticulum</keyword>
<evidence type="ECO:0000256" key="10">
    <source>
        <dbReference type="ARBA" id="ARBA00023002"/>
    </source>
</evidence>
<dbReference type="GO" id="GO:0016712">
    <property type="term" value="F:oxidoreductase activity, acting on paired donors, with incorporation or reduction of molecular oxygen, reduced flavin or flavoprotein as one donor, and incorporation of one atom of oxygen"/>
    <property type="evidence" value="ECO:0007669"/>
    <property type="project" value="UniProtKB-EC"/>
</dbReference>
<dbReference type="GO" id="GO:0005789">
    <property type="term" value="C:endoplasmic reticulum membrane"/>
    <property type="evidence" value="ECO:0007669"/>
    <property type="project" value="UniProtKB-SubCell"/>
</dbReference>
<comment type="cofactor">
    <cofactor evidence="1 15">
        <name>heme</name>
        <dbReference type="ChEBI" id="CHEBI:30413"/>
    </cofactor>
</comment>
<evidence type="ECO:0000256" key="13">
    <source>
        <dbReference type="ARBA" id="ARBA00023136"/>
    </source>
</evidence>
<dbReference type="Pfam" id="PF00067">
    <property type="entry name" value="p450"/>
    <property type="match status" value="1"/>
</dbReference>
<evidence type="ECO:0000256" key="6">
    <source>
        <dbReference type="ARBA" id="ARBA00022617"/>
    </source>
</evidence>
<dbReference type="InterPro" id="IPR017972">
    <property type="entry name" value="Cyt_P450_CS"/>
</dbReference>
<dbReference type="InterPro" id="IPR002401">
    <property type="entry name" value="Cyt_P450_E_grp-I"/>
</dbReference>
<evidence type="ECO:0000256" key="16">
    <source>
        <dbReference type="RuleBase" id="RU000461"/>
    </source>
</evidence>
<comment type="caution">
    <text evidence="17">The sequence shown here is derived from an EMBL/GenBank/DDBJ whole genome shotgun (WGS) entry which is preliminary data.</text>
</comment>
<dbReference type="InterPro" id="IPR036396">
    <property type="entry name" value="Cyt_P450_sf"/>
</dbReference>
<accession>A0AAV1L6G3</accession>
<dbReference type="AlphaFoldDB" id="A0AAV1L6G3"/>
<keyword evidence="13" id="KW-0472">Membrane</keyword>
<dbReference type="FunFam" id="1.10.630.10:FF:000042">
    <property type="entry name" value="Cytochrome P450"/>
    <property type="match status" value="1"/>
</dbReference>
<evidence type="ECO:0000256" key="7">
    <source>
        <dbReference type="ARBA" id="ARBA00022723"/>
    </source>
</evidence>
<comment type="similarity">
    <text evidence="4 16">Belongs to the cytochrome P450 family.</text>
</comment>
<dbReference type="SUPFAM" id="SSF48264">
    <property type="entry name" value="Cytochrome P450"/>
    <property type="match status" value="1"/>
</dbReference>
<evidence type="ECO:0000256" key="3">
    <source>
        <dbReference type="ARBA" id="ARBA00004406"/>
    </source>
</evidence>
<keyword evidence="12 16" id="KW-0503">Monooxygenase</keyword>
<evidence type="ECO:0000256" key="9">
    <source>
        <dbReference type="ARBA" id="ARBA00022848"/>
    </source>
</evidence>
<comment type="catalytic activity">
    <reaction evidence="14">
        <text>an organic molecule + reduced [NADPH--hemoprotein reductase] + O2 = an alcohol + oxidized [NADPH--hemoprotein reductase] + H2O + H(+)</text>
        <dbReference type="Rhea" id="RHEA:17149"/>
        <dbReference type="Rhea" id="RHEA-COMP:11964"/>
        <dbReference type="Rhea" id="RHEA-COMP:11965"/>
        <dbReference type="ChEBI" id="CHEBI:15377"/>
        <dbReference type="ChEBI" id="CHEBI:15378"/>
        <dbReference type="ChEBI" id="CHEBI:15379"/>
        <dbReference type="ChEBI" id="CHEBI:30879"/>
        <dbReference type="ChEBI" id="CHEBI:57618"/>
        <dbReference type="ChEBI" id="CHEBI:58210"/>
        <dbReference type="ChEBI" id="CHEBI:142491"/>
        <dbReference type="EC" id="1.14.14.1"/>
    </reaction>
</comment>
<protein>
    <recommendedName>
        <fullName evidence="5">unspecific monooxygenase</fullName>
        <ecNumber evidence="5">1.14.14.1</ecNumber>
    </recommendedName>
</protein>
<evidence type="ECO:0000256" key="12">
    <source>
        <dbReference type="ARBA" id="ARBA00023033"/>
    </source>
</evidence>